<gene>
    <name evidence="1" type="ORF">DXG03_003710</name>
</gene>
<protein>
    <submittedName>
        <fullName evidence="1">Uncharacterized protein</fullName>
    </submittedName>
</protein>
<reference evidence="1" key="1">
    <citation type="submission" date="2020-07" db="EMBL/GenBank/DDBJ databases">
        <authorList>
            <person name="Nieuwenhuis M."/>
            <person name="Van De Peppel L.J.J."/>
        </authorList>
    </citation>
    <scope>NUCLEOTIDE SEQUENCE</scope>
    <source>
        <strain evidence="1">AP01</strain>
        <tissue evidence="1">Mycelium</tissue>
    </source>
</reference>
<reference evidence="1" key="2">
    <citation type="submission" date="2021-10" db="EMBL/GenBank/DDBJ databases">
        <title>Phylogenomics reveals ancestral predisposition of the termite-cultivated fungus Termitomyces towards a domesticated lifestyle.</title>
        <authorList>
            <person name="Auxier B."/>
            <person name="Grum-Grzhimaylo A."/>
            <person name="Cardenas M.E."/>
            <person name="Lodge J.D."/>
            <person name="Laessoe T."/>
            <person name="Pedersen O."/>
            <person name="Smith M.E."/>
            <person name="Kuyper T.W."/>
            <person name="Franco-Molano E.A."/>
            <person name="Baroni T.J."/>
            <person name="Aanen D.K."/>
        </authorList>
    </citation>
    <scope>NUCLEOTIDE SEQUENCE</scope>
    <source>
        <strain evidence="1">AP01</strain>
        <tissue evidence="1">Mycelium</tissue>
    </source>
</reference>
<dbReference type="AlphaFoldDB" id="A0A9P7GFW7"/>
<name>A0A9P7GFW7_9AGAR</name>
<dbReference type="OrthoDB" id="3203379at2759"/>
<comment type="caution">
    <text evidence="1">The sequence shown here is derived from an EMBL/GenBank/DDBJ whole genome shotgun (WGS) entry which is preliminary data.</text>
</comment>
<organism evidence="1 2">
    <name type="scientific">Asterophora parasitica</name>
    <dbReference type="NCBI Taxonomy" id="117018"/>
    <lineage>
        <taxon>Eukaryota</taxon>
        <taxon>Fungi</taxon>
        <taxon>Dikarya</taxon>
        <taxon>Basidiomycota</taxon>
        <taxon>Agaricomycotina</taxon>
        <taxon>Agaricomycetes</taxon>
        <taxon>Agaricomycetidae</taxon>
        <taxon>Agaricales</taxon>
        <taxon>Tricholomatineae</taxon>
        <taxon>Lyophyllaceae</taxon>
        <taxon>Asterophora</taxon>
    </lineage>
</organism>
<evidence type="ECO:0000313" key="1">
    <source>
        <dbReference type="EMBL" id="KAG5646387.1"/>
    </source>
</evidence>
<accession>A0A9P7GFW7</accession>
<keyword evidence="2" id="KW-1185">Reference proteome</keyword>
<proteinExistence type="predicted"/>
<evidence type="ECO:0000313" key="2">
    <source>
        <dbReference type="Proteomes" id="UP000775547"/>
    </source>
</evidence>
<sequence>MDELILGNSFSEDMGYFHGSDDGLDNDFELDPCEPDFSDDDEEPQDPVPLVNTRALKENLSGWGILGRVKAVLRCMKEQGINVPLFLDALTQGDAECRTDAEVKYAGTLLMVSDKLPEILQRMYRPPRGRKDGKGRRPAGARRLLHEFATTCIIDCVDREMDNSSSLFLSPPEALNEDHLTSVNSINRDACWHKFRSHRLQHTIEIIT</sequence>
<dbReference type="Proteomes" id="UP000775547">
    <property type="component" value="Unassembled WGS sequence"/>
</dbReference>
<dbReference type="EMBL" id="JABCKV010000022">
    <property type="protein sequence ID" value="KAG5646387.1"/>
    <property type="molecule type" value="Genomic_DNA"/>
</dbReference>